<evidence type="ECO:0000313" key="3">
    <source>
        <dbReference type="WBParaSite" id="nRc.2.0.1.t36974-RA"/>
    </source>
</evidence>
<dbReference type="AlphaFoldDB" id="A0A915KG85"/>
<feature type="region of interest" description="Disordered" evidence="1">
    <location>
        <begin position="1"/>
        <end position="114"/>
    </location>
</feature>
<feature type="compositionally biased region" description="Low complexity" evidence="1">
    <location>
        <begin position="51"/>
        <end position="62"/>
    </location>
</feature>
<accession>A0A915KG85</accession>
<reference evidence="3" key="1">
    <citation type="submission" date="2022-11" db="UniProtKB">
        <authorList>
            <consortium name="WormBaseParasite"/>
        </authorList>
    </citation>
    <scope>IDENTIFICATION</scope>
</reference>
<dbReference type="WBParaSite" id="nRc.2.0.1.t36974-RA">
    <property type="protein sequence ID" value="nRc.2.0.1.t36974-RA"/>
    <property type="gene ID" value="nRc.2.0.1.g36974"/>
</dbReference>
<feature type="compositionally biased region" description="Basic and acidic residues" evidence="1">
    <location>
        <begin position="1"/>
        <end position="35"/>
    </location>
</feature>
<keyword evidence="2" id="KW-1185">Reference proteome</keyword>
<name>A0A915KG85_ROMCU</name>
<protein>
    <submittedName>
        <fullName evidence="3">Uncharacterized protein</fullName>
    </submittedName>
</protein>
<evidence type="ECO:0000313" key="2">
    <source>
        <dbReference type="Proteomes" id="UP000887565"/>
    </source>
</evidence>
<evidence type="ECO:0000256" key="1">
    <source>
        <dbReference type="SAM" id="MobiDB-lite"/>
    </source>
</evidence>
<dbReference type="OMA" id="AGHIFNA"/>
<dbReference type="Proteomes" id="UP000887565">
    <property type="component" value="Unplaced"/>
</dbReference>
<feature type="compositionally biased region" description="Basic and acidic residues" evidence="1">
    <location>
        <begin position="83"/>
        <end position="95"/>
    </location>
</feature>
<proteinExistence type="predicted"/>
<organism evidence="2 3">
    <name type="scientific">Romanomermis culicivorax</name>
    <name type="common">Nematode worm</name>
    <dbReference type="NCBI Taxonomy" id="13658"/>
    <lineage>
        <taxon>Eukaryota</taxon>
        <taxon>Metazoa</taxon>
        <taxon>Ecdysozoa</taxon>
        <taxon>Nematoda</taxon>
        <taxon>Enoplea</taxon>
        <taxon>Dorylaimia</taxon>
        <taxon>Mermithida</taxon>
        <taxon>Mermithoidea</taxon>
        <taxon>Mermithidae</taxon>
        <taxon>Romanomermis</taxon>
    </lineage>
</organism>
<sequence length="253" mass="28705">MDRHSQESHVVKSKPIDRKILQKLPEFHKPRDFVRASKANQDEFYGGNRVSSSASKRPSPLSTEEKNKIAAKILRAEMLGDTAKNRPDHREKGDSDSDLEEDQPSSSSTLLTKTDLRSGLVYPVKNIEADDVKTRPKRKFNDDFSMKDLLEMEKFTTAEDQLALFGANSAKAISSGKTNDDWTVDDVLEEKMGKKSKKSKSKRSKEDRSDFDQAVKGNDTILLGNISYEISDFGPNSRQKRIATFRYFCNLYI</sequence>